<sequence length="464" mass="52833">MADQDTKAQDGVLTPSTTYDLKYLAILPHSPEGATKTPYDISALFQEINIFQDLGADFKGGSPSMTANILINEGWDILDTMPILGGEEVVISFRTPAAADYTVLSFRVARVGLVADETNSSSKKAFWLHLVTSDAYRDSMIRKSIGLNGSYAEMAAALWPNLESTRQFVDIDVSYGIQERFAVPLWPVLKSIAYMAKRAFDEDFMPFVFYEDFEGYHFKSIGVLFNQGREELTDAQKVENTKDKKFFRDPHDAPLLQDGMFNSERFMRNIIKAEKKLARDQYSANYYDVLAVNELIYNYETKELVPTQRVYGDWFAETPHMDQFPLYSDQYDRTNTRFIEVQKDNSEQVDYARRVIGFGLSSTVMRLLLVGDNRLNVGQVYYIEDLSNRPKQNDNIAELSKLTTGHYIITKVRHQISKLNQRYQCIAEVCKDSMVEQVLPPQVGQTVPSQPSPTVIDKGQSQKT</sequence>
<proteinExistence type="predicted"/>
<accession>A0A249Y2N8</accession>
<evidence type="ECO:0000313" key="2">
    <source>
        <dbReference type="EMBL" id="ASZ78948.1"/>
    </source>
</evidence>
<organism evidence="2 3">
    <name type="scientific">Serratia phage 2050H1</name>
    <dbReference type="NCBI Taxonomy" id="2024250"/>
    <lineage>
        <taxon>Viruses</taxon>
        <taxon>Duplodnaviria</taxon>
        <taxon>Heunggongvirae</taxon>
        <taxon>Uroviricota</taxon>
        <taxon>Caudoviricetes</taxon>
        <taxon>Pantevenvirales</taxon>
        <taxon>Ackermannviridae</taxon>
        <taxon>Miltonvirus</taxon>
        <taxon>Miltonvirus MAM1</taxon>
    </lineage>
</organism>
<name>A0A249Y2N8_9CAUD</name>
<dbReference type="Proteomes" id="UP000224362">
    <property type="component" value="Segment"/>
</dbReference>
<dbReference type="EMBL" id="MF285619">
    <property type="protein sequence ID" value="ASZ78948.1"/>
    <property type="molecule type" value="Genomic_DNA"/>
</dbReference>
<gene>
    <name evidence="2" type="ORF">2050H1_182</name>
</gene>
<reference evidence="2 3" key="1">
    <citation type="submission" date="2017-06" db="EMBL/GenBank/DDBJ databases">
        <authorList>
            <person name="Kim H.J."/>
            <person name="Triplett B.A."/>
        </authorList>
    </citation>
    <scope>NUCLEOTIDE SEQUENCE [LARGE SCALE GENOMIC DNA]</scope>
</reference>
<evidence type="ECO:0000256" key="1">
    <source>
        <dbReference type="SAM" id="MobiDB-lite"/>
    </source>
</evidence>
<feature type="region of interest" description="Disordered" evidence="1">
    <location>
        <begin position="442"/>
        <end position="464"/>
    </location>
</feature>
<feature type="compositionally biased region" description="Polar residues" evidence="1">
    <location>
        <begin position="443"/>
        <end position="464"/>
    </location>
</feature>
<evidence type="ECO:0000313" key="3">
    <source>
        <dbReference type="Proteomes" id="UP000224362"/>
    </source>
</evidence>
<protein>
    <submittedName>
        <fullName evidence="2">Uncharacterized protein</fullName>
    </submittedName>
</protein>